<evidence type="ECO:0000259" key="10">
    <source>
        <dbReference type="PROSITE" id="PS50868"/>
    </source>
</evidence>
<dbReference type="GO" id="GO:0005694">
    <property type="term" value="C:chromosome"/>
    <property type="evidence" value="ECO:0007669"/>
    <property type="project" value="UniProtKB-SubCell"/>
</dbReference>
<feature type="domain" description="SET" evidence="9">
    <location>
        <begin position="809"/>
        <end position="929"/>
    </location>
</feature>
<dbReference type="PROSITE" id="PS51215">
    <property type="entry name" value="AWS"/>
    <property type="match status" value="1"/>
</dbReference>
<dbReference type="PROSITE" id="PS50868">
    <property type="entry name" value="POST_SET"/>
    <property type="match status" value="1"/>
</dbReference>
<evidence type="ECO:0000256" key="5">
    <source>
        <dbReference type="ARBA" id="ARBA00022679"/>
    </source>
</evidence>
<keyword evidence="6" id="KW-0949">S-adenosyl-L-methionine</keyword>
<feature type="compositionally biased region" description="Polar residues" evidence="8">
    <location>
        <begin position="1089"/>
        <end position="1100"/>
    </location>
</feature>
<protein>
    <submittedName>
        <fullName evidence="12">Uncharacterized protein</fullName>
    </submittedName>
</protein>
<dbReference type="InterPro" id="IPR044437">
    <property type="entry name" value="SETD2/Set2_SET"/>
</dbReference>
<comment type="subcellular location">
    <subcellularLocation>
        <location evidence="2">Chromosome</location>
    </subcellularLocation>
    <subcellularLocation>
        <location evidence="1">Nucleus</location>
    </subcellularLocation>
</comment>
<evidence type="ECO:0000259" key="11">
    <source>
        <dbReference type="PROSITE" id="PS51215"/>
    </source>
</evidence>
<dbReference type="InterPro" id="IPR003616">
    <property type="entry name" value="Post-SET_dom"/>
</dbReference>
<comment type="caution">
    <text evidence="12">The sequence shown here is derived from an EMBL/GenBank/DDBJ whole genome shotgun (WGS) entry which is preliminary data.</text>
</comment>
<organism evidence="12 13">
    <name type="scientific">Galdieria partita</name>
    <dbReference type="NCBI Taxonomy" id="83374"/>
    <lineage>
        <taxon>Eukaryota</taxon>
        <taxon>Rhodophyta</taxon>
        <taxon>Bangiophyceae</taxon>
        <taxon>Galdieriales</taxon>
        <taxon>Galdieriaceae</taxon>
        <taxon>Galdieria</taxon>
    </lineage>
</organism>
<keyword evidence="5" id="KW-0808">Transferase</keyword>
<evidence type="ECO:0000256" key="6">
    <source>
        <dbReference type="ARBA" id="ARBA00022691"/>
    </source>
</evidence>
<dbReference type="OrthoDB" id="3221at2759"/>
<dbReference type="Pfam" id="PF17907">
    <property type="entry name" value="AWS"/>
    <property type="match status" value="1"/>
</dbReference>
<dbReference type="SMART" id="SM00570">
    <property type="entry name" value="AWS"/>
    <property type="match status" value="1"/>
</dbReference>
<dbReference type="InterPro" id="IPR001214">
    <property type="entry name" value="SET_dom"/>
</dbReference>
<evidence type="ECO:0000256" key="4">
    <source>
        <dbReference type="ARBA" id="ARBA00022603"/>
    </source>
</evidence>
<evidence type="ECO:0000256" key="8">
    <source>
        <dbReference type="SAM" id="MobiDB-lite"/>
    </source>
</evidence>
<reference evidence="12" key="2">
    <citation type="submission" date="2022-01" db="EMBL/GenBank/DDBJ databases">
        <authorList>
            <person name="Hirooka S."/>
            <person name="Miyagishima S.Y."/>
        </authorList>
    </citation>
    <scope>NUCLEOTIDE SEQUENCE</scope>
    <source>
        <strain evidence="12">NBRC 102759</strain>
    </source>
</reference>
<dbReference type="SUPFAM" id="SSF82199">
    <property type="entry name" value="SET domain"/>
    <property type="match status" value="1"/>
</dbReference>
<evidence type="ECO:0000313" key="12">
    <source>
        <dbReference type="EMBL" id="GJQ13754.1"/>
    </source>
</evidence>
<feature type="compositionally biased region" description="Polar residues" evidence="8">
    <location>
        <begin position="1037"/>
        <end position="1049"/>
    </location>
</feature>
<dbReference type="InterPro" id="IPR050777">
    <property type="entry name" value="SET2_Histone-Lys_MeTrsfase"/>
</dbReference>
<gene>
    <name evidence="12" type="ORF">GpartN1_g5545.t1</name>
</gene>
<feature type="domain" description="Post-SET" evidence="10">
    <location>
        <begin position="938"/>
        <end position="954"/>
    </location>
</feature>
<keyword evidence="13" id="KW-1185">Reference proteome</keyword>
<evidence type="ECO:0000259" key="9">
    <source>
        <dbReference type="PROSITE" id="PS50280"/>
    </source>
</evidence>
<accession>A0A9C7Q037</accession>
<dbReference type="CDD" id="cd19172">
    <property type="entry name" value="SET_SETD2"/>
    <property type="match status" value="1"/>
</dbReference>
<keyword evidence="3" id="KW-0158">Chromosome</keyword>
<dbReference type="Proteomes" id="UP001061958">
    <property type="component" value="Unassembled WGS sequence"/>
</dbReference>
<feature type="region of interest" description="Disordered" evidence="8">
    <location>
        <begin position="1037"/>
        <end position="1113"/>
    </location>
</feature>
<dbReference type="SMART" id="SM00508">
    <property type="entry name" value="PostSET"/>
    <property type="match status" value="1"/>
</dbReference>
<name>A0A9C7Q037_9RHOD</name>
<keyword evidence="7" id="KW-0539">Nucleus</keyword>
<evidence type="ECO:0000256" key="1">
    <source>
        <dbReference type="ARBA" id="ARBA00004123"/>
    </source>
</evidence>
<sequence>MTEVDGTRLEEVKGNYVNWKNHVDLDHWIIEYTKTRDDKQICRTVHKAQKRRRMFGVPLQTTNFAVCTFADVSQQNVGAEEKVSPQLPSIGTVFVELERSGKETRWAVFKVYPTSMKVKARNDFNVIKTFKWPQENLKVISVGESAEAAIPESKSVKDDSVKKTFSSLDLDYKSLAKLLNFNHSRKKVFLHIGPLAKVPLEAFLNASFQYYSTKLSSEDSQNNGGSVVQVQLDIFLEPPNLDDFCEFLASLTSLFDGAVKETEDLAIYMLSDQEFRCRIFYFIKFLFQQCLEEIGKRDYSEHDEEISLKNHVLNAVNGFIILNNLLYFEHNYHSTQTFEPSDWHCYICEEWCFFDSLPLFSQYLFSLQDITKRNSMKHLFNRIQEVAIEFWTLCFASNICESQFLDEAFRALLQENNFYQYVLEPLLKRYTNIDVMAIELLQRIFASEFLKPDSFLEDQTYASRNDKLLPQLSKWLSEISSKTRKSFFSNSMHYLRLRVIYLILCHTSVLEKFLMKNEYLESFVSAMLSLVQLTFSVLFEYNSMDSFSETDQHCDLFDSNYNRKGEVFCCIFQFFSLFGVSNIGCSIFRHILANHFTNQRSLEKLCRVLWKLPLEVNRNMVTNDECHRYHVVYILFESYRGGTGEKRLIDSVYEDSAPESYISKLSSPLILSETNEDPSSRSEKTISVYRYYAALCRQVGRMKPMEFSGIFEELQDFAKYTLESELMRLNGDDSKPAPFVRLKRNEYTCDYIGPIRGKGEMDKVMICQCSSVAELPCCVDSSCLNRVSFTECHPEYCRTGNKCQNQRFQKCEYARVKLFQAGERGWGLKAAEYLPKGTFIMEYQGEVIDMEEYERRKRRYAGERHFYFMSLDSEHMIDASRKSNMARFINHSCQPNCHTEKWTVLGEPCVGIFASQDIEAGTELVFDYNVDRKGVGEESVRCYCGAPNCRNWLTGDGDEKNNERLLHIKRDTRIQFLQKTLTQIERTRRDRHVAQDTVEFLDMLKQDRVYEASISLESIPVEVKEFHIPKKLKKCSSAQNYREQASRPMSHSNSLPVSTSLSDSSSSVSKKSSHTVKEDKYREKRKQCLSPSKQVSSLMSEASHPCDGNLVSATEGSYEPPGFGYEFLRLKARNQSMSTR</sequence>
<dbReference type="GO" id="GO:0046975">
    <property type="term" value="F:histone H3K36 methyltransferase activity"/>
    <property type="evidence" value="ECO:0007669"/>
    <property type="project" value="InterPro"/>
</dbReference>
<dbReference type="InterPro" id="IPR046341">
    <property type="entry name" value="SET_dom_sf"/>
</dbReference>
<dbReference type="InterPro" id="IPR006560">
    <property type="entry name" value="AWS_dom"/>
</dbReference>
<dbReference type="GO" id="GO:0005634">
    <property type="term" value="C:nucleus"/>
    <property type="evidence" value="ECO:0007669"/>
    <property type="project" value="UniProtKB-SubCell"/>
</dbReference>
<dbReference type="PROSITE" id="PS50280">
    <property type="entry name" value="SET"/>
    <property type="match status" value="1"/>
</dbReference>
<dbReference type="AlphaFoldDB" id="A0A9C7Q037"/>
<proteinExistence type="predicted"/>
<feature type="compositionally biased region" description="Low complexity" evidence="8">
    <location>
        <begin position="1050"/>
        <end position="1070"/>
    </location>
</feature>
<dbReference type="GO" id="GO:0032259">
    <property type="term" value="P:methylation"/>
    <property type="evidence" value="ECO:0007669"/>
    <property type="project" value="UniProtKB-KW"/>
</dbReference>
<evidence type="ECO:0000256" key="7">
    <source>
        <dbReference type="ARBA" id="ARBA00023242"/>
    </source>
</evidence>
<evidence type="ECO:0000256" key="3">
    <source>
        <dbReference type="ARBA" id="ARBA00022454"/>
    </source>
</evidence>
<reference evidence="12" key="1">
    <citation type="journal article" date="2022" name="Proc. Natl. Acad. Sci. U.S.A.">
        <title>Life cycle and functional genomics of the unicellular red alga Galdieria for elucidating algal and plant evolution and industrial use.</title>
        <authorList>
            <person name="Hirooka S."/>
            <person name="Itabashi T."/>
            <person name="Ichinose T.M."/>
            <person name="Onuma R."/>
            <person name="Fujiwara T."/>
            <person name="Yamashita S."/>
            <person name="Jong L.W."/>
            <person name="Tomita R."/>
            <person name="Iwane A.H."/>
            <person name="Miyagishima S.Y."/>
        </authorList>
    </citation>
    <scope>NUCLEOTIDE SEQUENCE</scope>
    <source>
        <strain evidence="12">NBRC 102759</strain>
    </source>
</reference>
<dbReference type="Pfam" id="PF00856">
    <property type="entry name" value="SET"/>
    <property type="match status" value="1"/>
</dbReference>
<dbReference type="Gene3D" id="2.170.270.10">
    <property type="entry name" value="SET domain"/>
    <property type="match status" value="1"/>
</dbReference>
<dbReference type="SMART" id="SM00317">
    <property type="entry name" value="SET"/>
    <property type="match status" value="1"/>
</dbReference>
<dbReference type="EMBL" id="BQMJ01000047">
    <property type="protein sequence ID" value="GJQ13754.1"/>
    <property type="molecule type" value="Genomic_DNA"/>
</dbReference>
<feature type="domain" description="AWS" evidence="11">
    <location>
        <begin position="762"/>
        <end position="812"/>
    </location>
</feature>
<evidence type="ECO:0000313" key="13">
    <source>
        <dbReference type="Proteomes" id="UP001061958"/>
    </source>
</evidence>
<keyword evidence="4" id="KW-0489">Methyltransferase</keyword>
<evidence type="ECO:0000256" key="2">
    <source>
        <dbReference type="ARBA" id="ARBA00004286"/>
    </source>
</evidence>
<dbReference type="PANTHER" id="PTHR22884">
    <property type="entry name" value="SET DOMAIN PROTEINS"/>
    <property type="match status" value="1"/>
</dbReference>